<dbReference type="EMBL" id="AUNB01000001">
    <property type="protein sequence ID" value="KEO61428.1"/>
    <property type="molecule type" value="Genomic_DNA"/>
</dbReference>
<dbReference type="UniPathway" id="UPA00219"/>
<dbReference type="Pfam" id="PF03734">
    <property type="entry name" value="YkuD"/>
    <property type="match status" value="1"/>
</dbReference>
<dbReference type="STRING" id="1353528.DT23_00245"/>
<comment type="pathway">
    <text evidence="1 7">Cell wall biogenesis; peptidoglycan biosynthesis.</text>
</comment>
<dbReference type="InterPro" id="IPR038063">
    <property type="entry name" value="Transpep_catalytic_dom"/>
</dbReference>
<dbReference type="GO" id="GO:0016740">
    <property type="term" value="F:transferase activity"/>
    <property type="evidence" value="ECO:0007669"/>
    <property type="project" value="UniProtKB-KW"/>
</dbReference>
<keyword evidence="5 7" id="KW-0573">Peptidoglycan synthesis</keyword>
<feature type="domain" description="L,D-TPase catalytic" evidence="8">
    <location>
        <begin position="20"/>
        <end position="157"/>
    </location>
</feature>
<reference evidence="9 10" key="1">
    <citation type="journal article" date="2015" name="Antonie Van Leeuwenhoek">
        <title>Thioclava indica sp. nov., isolated from surface seawater of the Indian Ocean.</title>
        <authorList>
            <person name="Liu Y."/>
            <person name="Lai Q."/>
            <person name="Du J."/>
            <person name="Xu H."/>
            <person name="Jiang L."/>
            <person name="Shao Z."/>
        </authorList>
    </citation>
    <scope>NUCLEOTIDE SEQUENCE [LARGE SCALE GENOMIC DNA]</scope>
    <source>
        <strain evidence="9 10">DT23-4</strain>
    </source>
</reference>
<keyword evidence="4 7" id="KW-0133">Cell shape</keyword>
<evidence type="ECO:0000256" key="2">
    <source>
        <dbReference type="ARBA" id="ARBA00005992"/>
    </source>
</evidence>
<dbReference type="InterPro" id="IPR005490">
    <property type="entry name" value="LD_TPept_cat_dom"/>
</dbReference>
<dbReference type="eggNOG" id="COG3034">
    <property type="taxonomic scope" value="Bacteria"/>
</dbReference>
<evidence type="ECO:0000313" key="10">
    <source>
        <dbReference type="Proteomes" id="UP000027471"/>
    </source>
</evidence>
<dbReference type="SUPFAM" id="SSF141523">
    <property type="entry name" value="L,D-transpeptidase catalytic domain-like"/>
    <property type="match status" value="1"/>
</dbReference>
<evidence type="ECO:0000256" key="5">
    <source>
        <dbReference type="ARBA" id="ARBA00022984"/>
    </source>
</evidence>
<protein>
    <recommendedName>
        <fullName evidence="8">L,D-TPase catalytic domain-containing protein</fullName>
    </recommendedName>
</protein>
<evidence type="ECO:0000256" key="3">
    <source>
        <dbReference type="ARBA" id="ARBA00022679"/>
    </source>
</evidence>
<dbReference type="GO" id="GO:0009252">
    <property type="term" value="P:peptidoglycan biosynthetic process"/>
    <property type="evidence" value="ECO:0007669"/>
    <property type="project" value="UniProtKB-UniPathway"/>
</dbReference>
<dbReference type="Gene3D" id="2.40.440.10">
    <property type="entry name" value="L,D-transpeptidase catalytic domain-like"/>
    <property type="match status" value="1"/>
</dbReference>
<name>A0A074K0Y7_9RHOB</name>
<dbReference type="PANTHER" id="PTHR36699:SF1">
    <property type="entry name" value="L,D-TRANSPEPTIDASE YAFK-RELATED"/>
    <property type="match status" value="1"/>
</dbReference>
<proteinExistence type="inferred from homology"/>
<feature type="active site" description="Proton donor/acceptor" evidence="7">
    <location>
        <position position="111"/>
    </location>
</feature>
<dbReference type="GO" id="GO:0004180">
    <property type="term" value="F:carboxypeptidase activity"/>
    <property type="evidence" value="ECO:0007669"/>
    <property type="project" value="UniProtKB-ARBA"/>
</dbReference>
<evidence type="ECO:0000256" key="4">
    <source>
        <dbReference type="ARBA" id="ARBA00022960"/>
    </source>
</evidence>
<dbReference type="GO" id="GO:0008360">
    <property type="term" value="P:regulation of cell shape"/>
    <property type="evidence" value="ECO:0007669"/>
    <property type="project" value="UniProtKB-UniRule"/>
</dbReference>
<evidence type="ECO:0000256" key="1">
    <source>
        <dbReference type="ARBA" id="ARBA00004752"/>
    </source>
</evidence>
<sequence>MARLGANAPPPPAPLGEQADSILVSKAERRMVLLREGRELASYPIVMGANWDRGHKLREGDERTPEGTYVIDWRNSGSVAHLSLHISYPNAEDRARAKAAGADPGGNIMIHGLPNGWGALGSLHLLHDWTNGCIGVSNDQMDEIWSRVPNGTPITIAPLPAP</sequence>
<keyword evidence="3" id="KW-0808">Transferase</keyword>
<accession>A0A074K0Y7</accession>
<dbReference type="Proteomes" id="UP000027471">
    <property type="component" value="Unassembled WGS sequence"/>
</dbReference>
<dbReference type="PROSITE" id="PS52029">
    <property type="entry name" value="LD_TPASE"/>
    <property type="match status" value="1"/>
</dbReference>
<keyword evidence="6 7" id="KW-0961">Cell wall biogenesis/degradation</keyword>
<comment type="caution">
    <text evidence="9">The sequence shown here is derived from an EMBL/GenBank/DDBJ whole genome shotgun (WGS) entry which is preliminary data.</text>
</comment>
<keyword evidence="10" id="KW-1185">Reference proteome</keyword>
<feature type="active site" description="Nucleophile" evidence="7">
    <location>
        <position position="133"/>
    </location>
</feature>
<evidence type="ECO:0000256" key="6">
    <source>
        <dbReference type="ARBA" id="ARBA00023316"/>
    </source>
</evidence>
<organism evidence="9 10">
    <name type="scientific">Thioclava indica</name>
    <dbReference type="NCBI Taxonomy" id="1353528"/>
    <lineage>
        <taxon>Bacteria</taxon>
        <taxon>Pseudomonadati</taxon>
        <taxon>Pseudomonadota</taxon>
        <taxon>Alphaproteobacteria</taxon>
        <taxon>Rhodobacterales</taxon>
        <taxon>Paracoccaceae</taxon>
        <taxon>Thioclava</taxon>
    </lineage>
</organism>
<evidence type="ECO:0000313" key="9">
    <source>
        <dbReference type="EMBL" id="KEO61428.1"/>
    </source>
</evidence>
<comment type="similarity">
    <text evidence="2">Belongs to the YkuD family.</text>
</comment>
<dbReference type="GO" id="GO:0071555">
    <property type="term" value="P:cell wall organization"/>
    <property type="evidence" value="ECO:0007669"/>
    <property type="project" value="UniProtKB-UniRule"/>
</dbReference>
<evidence type="ECO:0000259" key="8">
    <source>
        <dbReference type="PROSITE" id="PS52029"/>
    </source>
</evidence>
<gene>
    <name evidence="9" type="ORF">DT23_00245</name>
</gene>
<dbReference type="CDD" id="cd16913">
    <property type="entry name" value="YkuD_like"/>
    <property type="match status" value="1"/>
</dbReference>
<evidence type="ECO:0000256" key="7">
    <source>
        <dbReference type="PROSITE-ProRule" id="PRU01373"/>
    </source>
</evidence>
<dbReference type="PANTHER" id="PTHR36699">
    <property type="entry name" value="LD-TRANSPEPTIDASE"/>
    <property type="match status" value="1"/>
</dbReference>
<dbReference type="AlphaFoldDB" id="A0A074K0Y7"/>